<dbReference type="PANTHER" id="PTHR24015">
    <property type="entry name" value="OS07G0578800 PROTEIN-RELATED"/>
    <property type="match status" value="1"/>
</dbReference>
<dbReference type="GO" id="GO:0005739">
    <property type="term" value="C:mitochondrion"/>
    <property type="evidence" value="ECO:0007669"/>
    <property type="project" value="UniProtKB-ARBA"/>
</dbReference>
<dbReference type="Gene3D" id="1.25.40.10">
    <property type="entry name" value="Tetratricopeptide repeat domain"/>
    <property type="match status" value="5"/>
</dbReference>
<protein>
    <recommendedName>
        <fullName evidence="5">Pentatricopeptide repeat-containing protein</fullName>
    </recommendedName>
</protein>
<accession>A0A059CMR2</accession>
<dbReference type="Pfam" id="PF20431">
    <property type="entry name" value="E_motif"/>
    <property type="match status" value="1"/>
</dbReference>
<dbReference type="InterPro" id="IPR011990">
    <property type="entry name" value="TPR-like_helical_dom_sf"/>
</dbReference>
<organism evidence="4">
    <name type="scientific">Eucalyptus grandis</name>
    <name type="common">Flooded gum</name>
    <dbReference type="NCBI Taxonomy" id="71139"/>
    <lineage>
        <taxon>Eukaryota</taxon>
        <taxon>Viridiplantae</taxon>
        <taxon>Streptophyta</taxon>
        <taxon>Embryophyta</taxon>
        <taxon>Tracheophyta</taxon>
        <taxon>Spermatophyta</taxon>
        <taxon>Magnoliopsida</taxon>
        <taxon>eudicotyledons</taxon>
        <taxon>Gunneridae</taxon>
        <taxon>Pentapetalae</taxon>
        <taxon>rosids</taxon>
        <taxon>malvids</taxon>
        <taxon>Myrtales</taxon>
        <taxon>Myrtaceae</taxon>
        <taxon>Myrtoideae</taxon>
        <taxon>Eucalypteae</taxon>
        <taxon>Eucalyptus</taxon>
    </lineage>
</organism>
<dbReference type="PANTHER" id="PTHR24015:SF1752">
    <property type="entry name" value="OS08G0375800 PROTEIN"/>
    <property type="match status" value="1"/>
</dbReference>
<evidence type="ECO:0008006" key="5">
    <source>
        <dbReference type="Google" id="ProtNLM"/>
    </source>
</evidence>
<proteinExistence type="inferred from homology"/>
<evidence type="ECO:0000313" key="4">
    <source>
        <dbReference type="EMBL" id="KCW79509.1"/>
    </source>
</evidence>
<dbReference type="AlphaFoldDB" id="A0A059CMR2"/>
<dbReference type="InterPro" id="IPR046960">
    <property type="entry name" value="PPR_At4g14850-like_plant"/>
</dbReference>
<name>A0A059CMR2_EUCGR</name>
<dbReference type="eggNOG" id="KOG4197">
    <property type="taxonomic scope" value="Eukaryota"/>
</dbReference>
<keyword evidence="1" id="KW-0677">Repeat</keyword>
<reference evidence="4" key="1">
    <citation type="submission" date="2013-07" db="EMBL/GenBank/DDBJ databases">
        <title>The genome of Eucalyptus grandis.</title>
        <authorList>
            <person name="Schmutz J."/>
            <person name="Hayes R."/>
            <person name="Myburg A."/>
            <person name="Tuskan G."/>
            <person name="Grattapaglia D."/>
            <person name="Rokhsar D.S."/>
        </authorList>
    </citation>
    <scope>NUCLEOTIDE SEQUENCE</scope>
    <source>
        <tissue evidence="4">Leaf extractions</tissue>
    </source>
</reference>
<feature type="repeat" description="PPR" evidence="3">
    <location>
        <begin position="106"/>
        <end position="140"/>
    </location>
</feature>
<dbReference type="Gramene" id="KCW79509">
    <property type="protein sequence ID" value="KCW79509"/>
    <property type="gene ID" value="EUGRSUZ_C00885"/>
</dbReference>
<feature type="repeat" description="PPR" evidence="3">
    <location>
        <begin position="411"/>
        <end position="445"/>
    </location>
</feature>
<dbReference type="Pfam" id="PF01535">
    <property type="entry name" value="PPR"/>
    <property type="match status" value="3"/>
</dbReference>
<comment type="similarity">
    <text evidence="2">Belongs to the PPR family. PCMP-E subfamily.</text>
</comment>
<dbReference type="InterPro" id="IPR046848">
    <property type="entry name" value="E_motif"/>
</dbReference>
<dbReference type="FunFam" id="1.25.40.10:FF:000158">
    <property type="entry name" value="pentatricopeptide repeat-containing protein At2g33680"/>
    <property type="match status" value="1"/>
</dbReference>
<feature type="repeat" description="PPR" evidence="3">
    <location>
        <begin position="207"/>
        <end position="241"/>
    </location>
</feature>
<gene>
    <name evidence="4" type="ORF">EUGRSUZ_C00885</name>
</gene>
<evidence type="ECO:0000256" key="3">
    <source>
        <dbReference type="PROSITE-ProRule" id="PRU00708"/>
    </source>
</evidence>
<dbReference type="FunFam" id="1.25.40.10:FF:001386">
    <property type="entry name" value="Pentatricopeptide repeat-containing protein At3g26782, mitochondrial"/>
    <property type="match status" value="1"/>
</dbReference>
<dbReference type="GO" id="GO:0009451">
    <property type="term" value="P:RNA modification"/>
    <property type="evidence" value="ECO:0007669"/>
    <property type="project" value="InterPro"/>
</dbReference>
<sequence length="729" mass="82124">MRERDAVSWNTMISGYVNSGKLERAWDFLESMRQCGLEVDAYTFSSMLKGVASAGRLDLGQQLHCLIFKHGYGRNVYAGSALLDMYAKCERVEDAYVVLQHMPQRNSVSWNALISGFAQSGDRETAFWLFDSMEHEGVKPDDGTFAPLLTLLNDHQFFKLTAQIHAKIMKRGLEWKINVCNAAVSSYSECGSIEDAKKLFDSIVFRDIVTWNSMLAAYLVHGEEDSAFRLFIDMQWLGIEPDFYTYTSVISACFEEARKNLGKSLHALVIKRGLERSLPISNAFIAMYIKLGNGSMDDAIRVFESMQSKDRVSWNSMLTGYSQVGLSEDALELCAQMRSLDTEIDHYALSAVLKSCSDLATLILGQQVHALALKFGFESNEYVGSALIFMYSKCGIIKDARNSFEETFQSSSVTWNAIIFAYAQHGLGNDALDLFHLMRARRIKLDHITFVAVLTACSHIGLVEEGYGFLLSMETDYGIPPRMENYACAIDLFGRAGLVNEAKSLVDLMPFQPDMMVWRTLLGACRSSGNMELACQVGNRLLELEPEEHSTYVLLSDMYGRLKKWGDHARVKRLMRERGVRKVPGWSWIEVQNQVHSFNAEDRSHPLCEDIYPVLEGLMDEELLSLLLFNGKKLWSWERGVSSGQHFRKKHRTSSRGDAELTCWRRSVLKLNTDRATKGNLGAARAGGMFRDGGRKWIGGCTSLVGIYALPPRRNFGLYTARPSNDARS</sequence>
<dbReference type="Pfam" id="PF13041">
    <property type="entry name" value="PPR_2"/>
    <property type="match status" value="4"/>
</dbReference>
<feature type="repeat" description="PPR" evidence="3">
    <location>
        <begin position="310"/>
        <end position="344"/>
    </location>
</feature>
<evidence type="ECO:0000256" key="2">
    <source>
        <dbReference type="ARBA" id="ARBA00061659"/>
    </source>
</evidence>
<dbReference type="GO" id="GO:0003723">
    <property type="term" value="F:RNA binding"/>
    <property type="evidence" value="ECO:0007669"/>
    <property type="project" value="InterPro"/>
</dbReference>
<dbReference type="NCBIfam" id="TIGR00756">
    <property type="entry name" value="PPR"/>
    <property type="match status" value="5"/>
</dbReference>
<dbReference type="FunFam" id="1.25.40.10:FF:000205">
    <property type="entry name" value="Pentatricopeptide repeat-containing protein, mitochondrial"/>
    <property type="match status" value="1"/>
</dbReference>
<dbReference type="EMBL" id="KK198755">
    <property type="protein sequence ID" value="KCW79509.1"/>
    <property type="molecule type" value="Genomic_DNA"/>
</dbReference>
<dbReference type="InterPro" id="IPR002885">
    <property type="entry name" value="PPR_rpt"/>
</dbReference>
<feature type="repeat" description="PPR" evidence="3">
    <location>
        <begin position="5"/>
        <end position="39"/>
    </location>
</feature>
<dbReference type="FunCoup" id="A0A059CMR2">
    <property type="interactions" value="158"/>
</dbReference>
<dbReference type="PROSITE" id="PS51375">
    <property type="entry name" value="PPR"/>
    <property type="match status" value="5"/>
</dbReference>
<dbReference type="FunFam" id="1.25.40.10:FF:000381">
    <property type="entry name" value="Pentatricopeptide repeat-containing protein"/>
    <property type="match status" value="1"/>
</dbReference>
<dbReference type="OMA" id="AYSQCGS"/>
<evidence type="ECO:0000256" key="1">
    <source>
        <dbReference type="ARBA" id="ARBA00022737"/>
    </source>
</evidence>
<dbReference type="InParanoid" id="A0A059CMR2"/>
<dbReference type="GO" id="GO:0099402">
    <property type="term" value="P:plant organ development"/>
    <property type="evidence" value="ECO:0007669"/>
    <property type="project" value="UniProtKB-ARBA"/>
</dbReference>